<gene>
    <name evidence="3" type="primary">LOC105112383</name>
</gene>
<dbReference type="KEGG" id="peu:105112383"/>
<feature type="region of interest" description="Disordered" evidence="1">
    <location>
        <begin position="227"/>
        <end position="258"/>
    </location>
</feature>
<dbReference type="RefSeq" id="XP_011006381.1">
    <property type="nucleotide sequence ID" value="XM_011008079.1"/>
</dbReference>
<protein>
    <submittedName>
        <fullName evidence="3">Uncharacterized protein LOC105112383</fullName>
    </submittedName>
</protein>
<organism evidence="2 3">
    <name type="scientific">Populus euphratica</name>
    <name type="common">Euphrates poplar</name>
    <dbReference type="NCBI Taxonomy" id="75702"/>
    <lineage>
        <taxon>Eukaryota</taxon>
        <taxon>Viridiplantae</taxon>
        <taxon>Streptophyta</taxon>
        <taxon>Embryophyta</taxon>
        <taxon>Tracheophyta</taxon>
        <taxon>Spermatophyta</taxon>
        <taxon>Magnoliopsida</taxon>
        <taxon>eudicotyledons</taxon>
        <taxon>Gunneridae</taxon>
        <taxon>Pentapetalae</taxon>
        <taxon>rosids</taxon>
        <taxon>fabids</taxon>
        <taxon>Malpighiales</taxon>
        <taxon>Salicaceae</taxon>
        <taxon>Saliceae</taxon>
        <taxon>Populus</taxon>
    </lineage>
</organism>
<dbReference type="GeneID" id="105112383"/>
<reference evidence="3" key="1">
    <citation type="submission" date="2025-08" db="UniProtKB">
        <authorList>
            <consortium name="RefSeq"/>
        </authorList>
    </citation>
    <scope>IDENTIFICATION</scope>
</reference>
<feature type="region of interest" description="Disordered" evidence="1">
    <location>
        <begin position="153"/>
        <end position="185"/>
    </location>
</feature>
<keyword evidence="2" id="KW-1185">Reference proteome</keyword>
<accession>A0AAJ6T8Z3</accession>
<feature type="compositionally biased region" description="Polar residues" evidence="1">
    <location>
        <begin position="232"/>
        <end position="253"/>
    </location>
</feature>
<dbReference type="AlphaFoldDB" id="A0AAJ6T8Z3"/>
<feature type="compositionally biased region" description="Polar residues" evidence="1">
    <location>
        <begin position="153"/>
        <end position="173"/>
    </location>
</feature>
<evidence type="ECO:0000256" key="1">
    <source>
        <dbReference type="SAM" id="MobiDB-lite"/>
    </source>
</evidence>
<dbReference type="Proteomes" id="UP000694918">
    <property type="component" value="Unplaced"/>
</dbReference>
<evidence type="ECO:0000313" key="3">
    <source>
        <dbReference type="RefSeq" id="XP_011006381.1"/>
    </source>
</evidence>
<sequence>MVELMCNGTFEDKDPDEAMEYLDLLAENAQNWDTAGTYKAPGKTQPHISSGGMYNLKEDYDLRAKFAYLARKVEALELKKSGQIKSIENIVCQICETNEHSTNDCPTLPSFKECLHEQAHALNSFQRANHNPYSQTYNPGWRNHPNFSWKSENNNAQTSQPPFQAHHNFQNSHGYAPPYAPPPRRNLKETLLAFIEKQETINTQLTQNMTDFKDTLAKLTSALSFQEKGKFPSQTQQNPKGQYNANASSSGSQHMDKVKSVTTLRSGKVIEKPSLEPYEKDDESISEDAIKQVPSYAKFLKDLCTVKRKLNVKKKAFLAEQVVLFYNSQLYAFPRELRSRWSNPYGAFDIENSMNDNVFKNAITKIYRARCARLRLLMNHGIPEDIRWLIEAMVQLSRMVSINREDKIQFIKDGLSKESLDNLLLTLETHPSGDVHCAIHDLWPLFHKEHDRLSLGNLTKKDPVCQFLRKLDGKPILDP</sequence>
<name>A0AAJ6T8Z3_POPEU</name>
<evidence type="ECO:0000313" key="2">
    <source>
        <dbReference type="Proteomes" id="UP000694918"/>
    </source>
</evidence>
<proteinExistence type="predicted"/>